<dbReference type="Gene3D" id="2.30.30.90">
    <property type="match status" value="1"/>
</dbReference>
<feature type="domain" description="Ferrous iron transporter FeoA-like" evidence="2">
    <location>
        <begin position="3"/>
        <end position="70"/>
    </location>
</feature>
<evidence type="ECO:0000313" key="3">
    <source>
        <dbReference type="EMBL" id="CUN56077.1"/>
    </source>
</evidence>
<keyword evidence="1" id="KW-0408">Iron</keyword>
<dbReference type="SUPFAM" id="SSF50037">
    <property type="entry name" value="C-terminal domain of transcriptional repressors"/>
    <property type="match status" value="1"/>
</dbReference>
<dbReference type="InterPro" id="IPR038157">
    <property type="entry name" value="FeoA_core_dom"/>
</dbReference>
<evidence type="ECO:0000313" key="4">
    <source>
        <dbReference type="Proteomes" id="UP000095431"/>
    </source>
</evidence>
<reference evidence="3 4" key="1">
    <citation type="submission" date="2015-09" db="EMBL/GenBank/DDBJ databases">
        <authorList>
            <consortium name="Pathogen Informatics"/>
        </authorList>
    </citation>
    <scope>NUCLEOTIDE SEQUENCE [LARGE SCALE GENOMIC DNA]</scope>
    <source>
        <strain evidence="3 4">2789STDY5834863</strain>
    </source>
</reference>
<gene>
    <name evidence="3" type="ORF">ERS852478_00459</name>
</gene>
<organism evidence="3 4">
    <name type="scientific">Blautia wexlerae</name>
    <dbReference type="NCBI Taxonomy" id="418240"/>
    <lineage>
        <taxon>Bacteria</taxon>
        <taxon>Bacillati</taxon>
        <taxon>Bacillota</taxon>
        <taxon>Clostridia</taxon>
        <taxon>Lachnospirales</taxon>
        <taxon>Lachnospiraceae</taxon>
        <taxon>Blautia</taxon>
    </lineage>
</organism>
<dbReference type="Proteomes" id="UP000095431">
    <property type="component" value="Unassembled WGS sequence"/>
</dbReference>
<dbReference type="Pfam" id="PF04023">
    <property type="entry name" value="FeoA"/>
    <property type="match status" value="1"/>
</dbReference>
<dbReference type="EMBL" id="CYZN01000003">
    <property type="protein sequence ID" value="CUN56077.1"/>
    <property type="molecule type" value="Genomic_DNA"/>
</dbReference>
<evidence type="ECO:0000256" key="1">
    <source>
        <dbReference type="ARBA" id="ARBA00023004"/>
    </source>
</evidence>
<dbReference type="InterPro" id="IPR007167">
    <property type="entry name" value="Fe-transptr_FeoA-like"/>
</dbReference>
<accession>A0A173XZ15</accession>
<name>A0A173XZ15_9FIRM</name>
<protein>
    <submittedName>
        <fullName evidence="3">FeoA domain</fullName>
    </submittedName>
</protein>
<evidence type="ECO:0000259" key="2">
    <source>
        <dbReference type="Pfam" id="PF04023"/>
    </source>
</evidence>
<sequence>MHSLSKSSQGSTYTIKWMFGLPEVMKAMNDMDIHEGSTIRVLQKFHDSLIISSANRKIVLGNEVADRIQV</sequence>
<dbReference type="GO" id="GO:0046914">
    <property type="term" value="F:transition metal ion binding"/>
    <property type="evidence" value="ECO:0007669"/>
    <property type="project" value="InterPro"/>
</dbReference>
<dbReference type="RefSeq" id="WP_055199642.1">
    <property type="nucleotide sequence ID" value="NZ_BTHH01000002.1"/>
</dbReference>
<dbReference type="AlphaFoldDB" id="A0A173XZ15"/>
<proteinExistence type="predicted"/>
<dbReference type="InterPro" id="IPR008988">
    <property type="entry name" value="Transcriptional_repressor_C"/>
</dbReference>
<dbReference type="eggNOG" id="ENOG5033G73">
    <property type="taxonomic scope" value="Bacteria"/>
</dbReference>